<sequence length="315" mass="35107">MKFVRRKASPPAPPADPCLGDPTARRLYDALANREWIEARGLLDAAEHPDDRTFYLEVCGAVPGVQNWIGRLADEDPLAQLVRGAHAVQWAWDARGGYQAQYTAEQRFEVFFERLRLAESCLYDVVGKNPDEVSAWAFLVRTARGLQLPVADGEFRYREAVQRFPQHWKANFELLQTLCAKWFGSHEQMHGFARHVATRAPAGSMLHALVPLAHLETAIEAPAQVAAYMTRADVRSDLRIAANHSIWHPEAELRPGSPNVLNVFAMAFSLSEDPAAAAPVFQQLGSRPTPVPWSYLPGDFAANFRTARDRVLGVS</sequence>
<organism evidence="1 2">
    <name type="scientific">Kribbella karoonensis</name>
    <dbReference type="NCBI Taxonomy" id="324851"/>
    <lineage>
        <taxon>Bacteria</taxon>
        <taxon>Bacillati</taxon>
        <taxon>Actinomycetota</taxon>
        <taxon>Actinomycetes</taxon>
        <taxon>Propionibacteriales</taxon>
        <taxon>Kribbellaceae</taxon>
        <taxon>Kribbella</taxon>
    </lineage>
</organism>
<protein>
    <recommendedName>
        <fullName evidence="3">DUF4034 domain-containing protein</fullName>
    </recommendedName>
</protein>
<keyword evidence="2" id="KW-1185">Reference proteome</keyword>
<dbReference type="Proteomes" id="UP001500190">
    <property type="component" value="Unassembled WGS sequence"/>
</dbReference>
<reference evidence="1 2" key="1">
    <citation type="journal article" date="2019" name="Int. J. Syst. Evol. Microbiol.">
        <title>The Global Catalogue of Microorganisms (GCM) 10K type strain sequencing project: providing services to taxonomists for standard genome sequencing and annotation.</title>
        <authorList>
            <consortium name="The Broad Institute Genomics Platform"/>
            <consortium name="The Broad Institute Genome Sequencing Center for Infectious Disease"/>
            <person name="Wu L."/>
            <person name="Ma J."/>
        </authorList>
    </citation>
    <scope>NUCLEOTIDE SEQUENCE [LARGE SCALE GENOMIC DNA]</scope>
    <source>
        <strain evidence="1 2">JCM 14304</strain>
    </source>
</reference>
<dbReference type="EMBL" id="BAAAND010000003">
    <property type="protein sequence ID" value="GAA1575689.1"/>
    <property type="molecule type" value="Genomic_DNA"/>
</dbReference>
<evidence type="ECO:0000313" key="1">
    <source>
        <dbReference type="EMBL" id="GAA1575689.1"/>
    </source>
</evidence>
<evidence type="ECO:0000313" key="2">
    <source>
        <dbReference type="Proteomes" id="UP001500190"/>
    </source>
</evidence>
<comment type="caution">
    <text evidence="1">The sequence shown here is derived from an EMBL/GenBank/DDBJ whole genome shotgun (WGS) entry which is preliminary data.</text>
</comment>
<proteinExistence type="predicted"/>
<name>A0ABN2DH33_9ACTN</name>
<accession>A0ABN2DH33</accession>
<evidence type="ECO:0008006" key="3">
    <source>
        <dbReference type="Google" id="ProtNLM"/>
    </source>
</evidence>
<dbReference type="RefSeq" id="WP_344189111.1">
    <property type="nucleotide sequence ID" value="NZ_BAAAND010000003.1"/>
</dbReference>
<gene>
    <name evidence="1" type="ORF">GCM10009742_18720</name>
</gene>